<dbReference type="Gene3D" id="2.60.40.10">
    <property type="entry name" value="Immunoglobulins"/>
    <property type="match status" value="2"/>
</dbReference>
<dbReference type="PANTHER" id="PTHR11738">
    <property type="entry name" value="MHC CLASS I NK CELL RECEPTOR"/>
    <property type="match status" value="1"/>
</dbReference>
<feature type="domain" description="Ig-like" evidence="5">
    <location>
        <begin position="136"/>
        <end position="226"/>
    </location>
</feature>
<dbReference type="GO" id="GO:0007166">
    <property type="term" value="P:cell surface receptor signaling pathway"/>
    <property type="evidence" value="ECO:0007669"/>
    <property type="project" value="UniProtKB-ARBA"/>
</dbReference>
<feature type="signal peptide" evidence="4">
    <location>
        <begin position="1"/>
        <end position="23"/>
    </location>
</feature>
<comment type="caution">
    <text evidence="6">The sequence shown here is derived from an EMBL/GenBank/DDBJ whole genome shotgun (WGS) entry which is preliminary data.</text>
</comment>
<name>A0A6G0HWZ5_LARCR</name>
<dbReference type="InterPro" id="IPR036179">
    <property type="entry name" value="Ig-like_dom_sf"/>
</dbReference>
<feature type="chain" id="PRO_5026346686" description="Ig-like domain-containing protein" evidence="4">
    <location>
        <begin position="24"/>
        <end position="240"/>
    </location>
</feature>
<evidence type="ECO:0000313" key="7">
    <source>
        <dbReference type="Proteomes" id="UP000424527"/>
    </source>
</evidence>
<keyword evidence="3" id="KW-0393">Immunoglobulin domain</keyword>
<dbReference type="SUPFAM" id="SSF48726">
    <property type="entry name" value="Immunoglobulin"/>
    <property type="match status" value="2"/>
</dbReference>
<sequence length="240" mass="25937">MRVGFRALRSFRLLLVSIDVGIGGNHPDSTGTVSFPKPSIFMNPVGDVTWGGDVNVTCSTFTQVLGGTFILQKASGSFRKTQTSSDNSATFSILQVTFDNEGLYQCQYEKSSSSQNFMSPQSDSVSLSITVPLQQPSIYLTSPNKGLVWSPEGAEITKGYSFVITCSISSHYPGGVFSLIFSGSNITNTKPAVNQSASFDFPVAEYEHQGNYSCVYEVTLSSRKFTSTETAAINVTIKCK</sequence>
<dbReference type="InterPro" id="IPR013783">
    <property type="entry name" value="Ig-like_fold"/>
</dbReference>
<gene>
    <name evidence="6" type="ORF">D5F01_LYC19010</name>
</gene>
<evidence type="ECO:0000256" key="1">
    <source>
        <dbReference type="ARBA" id="ARBA00022729"/>
    </source>
</evidence>
<evidence type="ECO:0000256" key="4">
    <source>
        <dbReference type="SAM" id="SignalP"/>
    </source>
</evidence>
<evidence type="ECO:0000256" key="2">
    <source>
        <dbReference type="ARBA" id="ARBA00023157"/>
    </source>
</evidence>
<organism evidence="6 7">
    <name type="scientific">Larimichthys crocea</name>
    <name type="common">Large yellow croaker</name>
    <name type="synonym">Pseudosciaena crocea</name>
    <dbReference type="NCBI Taxonomy" id="215358"/>
    <lineage>
        <taxon>Eukaryota</taxon>
        <taxon>Metazoa</taxon>
        <taxon>Chordata</taxon>
        <taxon>Craniata</taxon>
        <taxon>Vertebrata</taxon>
        <taxon>Euteleostomi</taxon>
        <taxon>Actinopterygii</taxon>
        <taxon>Neopterygii</taxon>
        <taxon>Teleostei</taxon>
        <taxon>Neoteleostei</taxon>
        <taxon>Acanthomorphata</taxon>
        <taxon>Eupercaria</taxon>
        <taxon>Sciaenidae</taxon>
        <taxon>Larimichthys</taxon>
    </lineage>
</organism>
<evidence type="ECO:0000313" key="6">
    <source>
        <dbReference type="EMBL" id="KAE8283607.1"/>
    </source>
</evidence>
<evidence type="ECO:0000259" key="5">
    <source>
        <dbReference type="PROSITE" id="PS50835"/>
    </source>
</evidence>
<dbReference type="SMART" id="SM00409">
    <property type="entry name" value="IG"/>
    <property type="match status" value="2"/>
</dbReference>
<dbReference type="PANTHER" id="PTHR11738:SF186">
    <property type="entry name" value="OSTEOCLAST-ASSOCIATED IMMUNOGLOBULIN-LIKE RECEPTOR"/>
    <property type="match status" value="1"/>
</dbReference>
<dbReference type="PROSITE" id="PS50835">
    <property type="entry name" value="IG_LIKE"/>
    <property type="match status" value="1"/>
</dbReference>
<dbReference type="Proteomes" id="UP000424527">
    <property type="component" value="Unassembled WGS sequence"/>
</dbReference>
<evidence type="ECO:0000256" key="3">
    <source>
        <dbReference type="ARBA" id="ARBA00023319"/>
    </source>
</evidence>
<accession>A0A6G0HWZ5</accession>
<dbReference type="EMBL" id="REGW02000018">
    <property type="protein sequence ID" value="KAE8283607.1"/>
    <property type="molecule type" value="Genomic_DNA"/>
</dbReference>
<dbReference type="InterPro" id="IPR050412">
    <property type="entry name" value="Ig-like_Receptors_ImmuneReg"/>
</dbReference>
<dbReference type="InterPro" id="IPR007110">
    <property type="entry name" value="Ig-like_dom"/>
</dbReference>
<keyword evidence="7" id="KW-1185">Reference proteome</keyword>
<keyword evidence="1 4" id="KW-0732">Signal</keyword>
<dbReference type="FunFam" id="2.60.40.10:FF:000049">
    <property type="entry name" value="Leukocyte immunoglobulin-like receptor subfamily B member 1"/>
    <property type="match status" value="1"/>
</dbReference>
<keyword evidence="2" id="KW-1015">Disulfide bond</keyword>
<reference evidence="6 7" key="1">
    <citation type="submission" date="2019-07" db="EMBL/GenBank/DDBJ databases">
        <title>Chromosome genome assembly for large yellow croaker.</title>
        <authorList>
            <person name="Xiao S."/>
        </authorList>
    </citation>
    <scope>NUCLEOTIDE SEQUENCE [LARGE SCALE GENOMIC DNA]</scope>
    <source>
        <strain evidence="6">JMULYC20181020</strain>
        <tissue evidence="6">Muscle</tissue>
    </source>
</reference>
<dbReference type="AlphaFoldDB" id="A0A6G0HWZ5"/>
<dbReference type="InterPro" id="IPR003599">
    <property type="entry name" value="Ig_sub"/>
</dbReference>
<dbReference type="Pfam" id="PF00047">
    <property type="entry name" value="ig"/>
    <property type="match status" value="2"/>
</dbReference>
<dbReference type="InterPro" id="IPR013151">
    <property type="entry name" value="Immunoglobulin_dom"/>
</dbReference>
<protein>
    <recommendedName>
        <fullName evidence="5">Ig-like domain-containing protein</fullName>
    </recommendedName>
</protein>
<dbReference type="GO" id="GO:0002764">
    <property type="term" value="P:immune response-regulating signaling pathway"/>
    <property type="evidence" value="ECO:0007669"/>
    <property type="project" value="TreeGrafter"/>
</dbReference>
<proteinExistence type="predicted"/>